<evidence type="ECO:0000256" key="3">
    <source>
        <dbReference type="ARBA" id="ARBA00022448"/>
    </source>
</evidence>
<dbReference type="PANTHER" id="PTHR23514:SF3">
    <property type="entry name" value="BYPASS OF STOP CODON PROTEIN 6"/>
    <property type="match status" value="1"/>
</dbReference>
<dbReference type="STRING" id="204669.Acid345_0534"/>
<dbReference type="GO" id="GO:0022857">
    <property type="term" value="F:transmembrane transporter activity"/>
    <property type="evidence" value="ECO:0007669"/>
    <property type="project" value="InterPro"/>
</dbReference>
<evidence type="ECO:0000313" key="8">
    <source>
        <dbReference type="EMBL" id="ABF39539.1"/>
    </source>
</evidence>
<proteinExistence type="inferred from homology"/>
<dbReference type="SUPFAM" id="SSF103473">
    <property type="entry name" value="MFS general substrate transporter"/>
    <property type="match status" value="1"/>
</dbReference>
<feature type="transmembrane region" description="Helical" evidence="7">
    <location>
        <begin position="288"/>
        <end position="311"/>
    </location>
</feature>
<feature type="transmembrane region" description="Helical" evidence="7">
    <location>
        <begin position="351"/>
        <end position="377"/>
    </location>
</feature>
<feature type="transmembrane region" description="Helical" evidence="7">
    <location>
        <begin position="12"/>
        <end position="30"/>
    </location>
</feature>
<evidence type="ECO:0000256" key="7">
    <source>
        <dbReference type="SAM" id="Phobius"/>
    </source>
</evidence>
<dbReference type="InterPro" id="IPR051788">
    <property type="entry name" value="MFS_Transporter"/>
</dbReference>
<dbReference type="PANTHER" id="PTHR23514">
    <property type="entry name" value="BYPASS OF STOP CODON PROTEIN 6"/>
    <property type="match status" value="1"/>
</dbReference>
<dbReference type="OrthoDB" id="119473at2"/>
<accession>Q1IUB1</accession>
<protein>
    <submittedName>
        <fullName evidence="8">Major facilitator superfamily (MFS) transporter</fullName>
    </submittedName>
</protein>
<dbReference type="InterPro" id="IPR036259">
    <property type="entry name" value="MFS_trans_sf"/>
</dbReference>
<evidence type="ECO:0000256" key="5">
    <source>
        <dbReference type="ARBA" id="ARBA00022989"/>
    </source>
</evidence>
<dbReference type="GO" id="GO:0012505">
    <property type="term" value="C:endomembrane system"/>
    <property type="evidence" value="ECO:0007669"/>
    <property type="project" value="UniProtKB-SubCell"/>
</dbReference>
<keyword evidence="6 7" id="KW-0472">Membrane</keyword>
<keyword evidence="9" id="KW-1185">Reference proteome</keyword>
<dbReference type="Gene3D" id="1.20.1250.20">
    <property type="entry name" value="MFS general substrate transporter like domains"/>
    <property type="match status" value="2"/>
</dbReference>
<evidence type="ECO:0000256" key="2">
    <source>
        <dbReference type="ARBA" id="ARBA00008335"/>
    </source>
</evidence>
<keyword evidence="3" id="KW-0813">Transport</keyword>
<feature type="transmembrane region" description="Helical" evidence="7">
    <location>
        <begin position="42"/>
        <end position="62"/>
    </location>
</feature>
<feature type="transmembrane region" description="Helical" evidence="7">
    <location>
        <begin position="69"/>
        <end position="87"/>
    </location>
</feature>
<keyword evidence="5 7" id="KW-1133">Transmembrane helix</keyword>
<sequence>MKRFLITIHAIYVLVGIANTMLGPLLPLLAARWQLSDRQSGMFFLVQFVGGFAGAICSTNLAKRFPLHSIASAGLFLTAIGFAGLAAPAQLVAYVSIFANGFGLGLVSPTLTAAVSEAVPQHRAAVLNLLNFVWALGAITAPNLVLIALRQSGFSVPGMLRGFGLVLAITALLVPRVITTRPAEEAVAAELPSSTWRLIVACGVLIFVYVGIENGVAGWLPTFATRVHRFTVERSALLQDTFWTTFLIGRFCAPAVLRVVAERMLLTLSVCLAAIGTALLLTTNSPQILFVAVMAIGVGCAPVFPTAIALLSHRLSGQSGTKLGYMFASAGLGAAFFPYCIGALSSATNSLRIGMCLLLFYECALLMAHFTMSYFAARTTSSAIQIRTQGA</sequence>
<comment type="similarity">
    <text evidence="2">Belongs to the major facilitator superfamily.</text>
</comment>
<comment type="subcellular location">
    <subcellularLocation>
        <location evidence="1">Endomembrane system</location>
        <topology evidence="1">Multi-pass membrane protein</topology>
    </subcellularLocation>
</comment>
<evidence type="ECO:0000256" key="1">
    <source>
        <dbReference type="ARBA" id="ARBA00004127"/>
    </source>
</evidence>
<reference evidence="8 9" key="1">
    <citation type="journal article" date="2009" name="Appl. Environ. Microbiol.">
        <title>Three genomes from the phylum Acidobacteria provide insight into the lifestyles of these microorganisms in soils.</title>
        <authorList>
            <person name="Ward N.L."/>
            <person name="Challacombe J.F."/>
            <person name="Janssen P.H."/>
            <person name="Henrissat B."/>
            <person name="Coutinho P.M."/>
            <person name="Wu M."/>
            <person name="Xie G."/>
            <person name="Haft D.H."/>
            <person name="Sait M."/>
            <person name="Badger J."/>
            <person name="Barabote R.D."/>
            <person name="Bradley B."/>
            <person name="Brettin T.S."/>
            <person name="Brinkac L.M."/>
            <person name="Bruce D."/>
            <person name="Creasy T."/>
            <person name="Daugherty S.C."/>
            <person name="Davidsen T.M."/>
            <person name="DeBoy R.T."/>
            <person name="Detter J.C."/>
            <person name="Dodson R.J."/>
            <person name="Durkin A.S."/>
            <person name="Ganapathy A."/>
            <person name="Gwinn-Giglio M."/>
            <person name="Han C.S."/>
            <person name="Khouri H."/>
            <person name="Kiss H."/>
            <person name="Kothari S.P."/>
            <person name="Madupu R."/>
            <person name="Nelson K.E."/>
            <person name="Nelson W.C."/>
            <person name="Paulsen I."/>
            <person name="Penn K."/>
            <person name="Ren Q."/>
            <person name="Rosovitz M.J."/>
            <person name="Selengut J.D."/>
            <person name="Shrivastava S."/>
            <person name="Sullivan S.A."/>
            <person name="Tapia R."/>
            <person name="Thompson L.S."/>
            <person name="Watkins K.L."/>
            <person name="Yang Q."/>
            <person name="Yu C."/>
            <person name="Zafar N."/>
            <person name="Zhou L."/>
            <person name="Kuske C.R."/>
        </authorList>
    </citation>
    <scope>NUCLEOTIDE SEQUENCE [LARGE SCALE GENOMIC DNA]</scope>
    <source>
        <strain evidence="8 9">Ellin345</strain>
    </source>
</reference>
<feature type="transmembrane region" description="Helical" evidence="7">
    <location>
        <begin position="126"/>
        <end position="147"/>
    </location>
</feature>
<gene>
    <name evidence="8" type="ordered locus">Acid345_0534</name>
</gene>
<feature type="transmembrane region" description="Helical" evidence="7">
    <location>
        <begin position="264"/>
        <end position="282"/>
    </location>
</feature>
<dbReference type="eggNOG" id="COG0738">
    <property type="taxonomic scope" value="Bacteria"/>
</dbReference>
<dbReference type="GO" id="GO:0016020">
    <property type="term" value="C:membrane"/>
    <property type="evidence" value="ECO:0007669"/>
    <property type="project" value="TreeGrafter"/>
</dbReference>
<keyword evidence="4 7" id="KW-0812">Transmembrane</keyword>
<evidence type="ECO:0000313" key="9">
    <source>
        <dbReference type="Proteomes" id="UP000002432"/>
    </source>
</evidence>
<name>Q1IUB1_KORVE</name>
<dbReference type="EnsemblBacteria" id="ABF39539">
    <property type="protein sequence ID" value="ABF39539"/>
    <property type="gene ID" value="Acid345_0534"/>
</dbReference>
<dbReference type="RefSeq" id="WP_011521341.1">
    <property type="nucleotide sequence ID" value="NC_008009.1"/>
</dbReference>
<organism evidence="8 9">
    <name type="scientific">Koribacter versatilis (strain Ellin345)</name>
    <dbReference type="NCBI Taxonomy" id="204669"/>
    <lineage>
        <taxon>Bacteria</taxon>
        <taxon>Pseudomonadati</taxon>
        <taxon>Acidobacteriota</taxon>
        <taxon>Terriglobia</taxon>
        <taxon>Terriglobales</taxon>
        <taxon>Candidatus Korobacteraceae</taxon>
        <taxon>Candidatus Korobacter</taxon>
    </lineage>
</organism>
<dbReference type="EMBL" id="CP000360">
    <property type="protein sequence ID" value="ABF39539.1"/>
    <property type="molecule type" value="Genomic_DNA"/>
</dbReference>
<dbReference type="Proteomes" id="UP000002432">
    <property type="component" value="Chromosome"/>
</dbReference>
<feature type="transmembrane region" description="Helical" evidence="7">
    <location>
        <begin position="323"/>
        <end position="345"/>
    </location>
</feature>
<feature type="transmembrane region" description="Helical" evidence="7">
    <location>
        <begin position="93"/>
        <end position="114"/>
    </location>
</feature>
<evidence type="ECO:0000256" key="4">
    <source>
        <dbReference type="ARBA" id="ARBA00022692"/>
    </source>
</evidence>
<dbReference type="HOGENOM" id="CLU_059352_0_0_0"/>
<feature type="transmembrane region" description="Helical" evidence="7">
    <location>
        <begin position="198"/>
        <end position="221"/>
    </location>
</feature>
<dbReference type="AlphaFoldDB" id="Q1IUB1"/>
<feature type="transmembrane region" description="Helical" evidence="7">
    <location>
        <begin position="159"/>
        <end position="178"/>
    </location>
</feature>
<evidence type="ECO:0000256" key="6">
    <source>
        <dbReference type="ARBA" id="ARBA00023136"/>
    </source>
</evidence>
<dbReference type="InterPro" id="IPR011701">
    <property type="entry name" value="MFS"/>
</dbReference>
<dbReference type="Pfam" id="PF07690">
    <property type="entry name" value="MFS_1"/>
    <property type="match status" value="1"/>
</dbReference>
<dbReference type="KEGG" id="aba:Acid345_0534"/>